<evidence type="ECO:0008006" key="4">
    <source>
        <dbReference type="Google" id="ProtNLM"/>
    </source>
</evidence>
<proteinExistence type="predicted"/>
<gene>
    <name evidence="2" type="ORF">B0A64_22425</name>
</gene>
<evidence type="ECO:0000313" key="2">
    <source>
        <dbReference type="EMBL" id="OXE98653.1"/>
    </source>
</evidence>
<feature type="region of interest" description="Disordered" evidence="1">
    <location>
        <begin position="204"/>
        <end position="226"/>
    </location>
</feature>
<reference evidence="2 3" key="1">
    <citation type="submission" date="2016-11" db="EMBL/GenBank/DDBJ databases">
        <title>Whole genomes of Flavobacteriaceae.</title>
        <authorList>
            <person name="Stine C."/>
            <person name="Li C."/>
            <person name="Tadesse D."/>
        </authorList>
    </citation>
    <scope>NUCLEOTIDE SEQUENCE [LARGE SCALE GENOMIC DNA]</scope>
    <source>
        <strain evidence="2 3">DSM 24704</strain>
    </source>
</reference>
<dbReference type="AlphaFoldDB" id="A0A227NLC4"/>
<dbReference type="Gene3D" id="3.10.450.620">
    <property type="entry name" value="JHP933, nucleotidyltransferase-like core domain"/>
    <property type="match status" value="1"/>
</dbReference>
<dbReference type="OrthoDB" id="9796281at2"/>
<evidence type="ECO:0000256" key="1">
    <source>
        <dbReference type="SAM" id="MobiDB-lite"/>
    </source>
</evidence>
<evidence type="ECO:0000313" key="3">
    <source>
        <dbReference type="Proteomes" id="UP000214684"/>
    </source>
</evidence>
<sequence length="226" mass="26071">MLYKETVTPQMWELLQRLMKDEKLKDFNLVGGTALSLMIGHRLSVDLDLFSTQDFNVQTMLAHLSSEHPVTIRDLFDNTMLLNIGKVKVDILAHKYPWQEPIQTQQGVRLVSLRDIGAMKIHAIFQNGTRIKDFVDMYFLLEHNPLKTYLDAYQNKYNGSPGLALLSLLHHKNIDREEKVKLLKGKETSWAKMTQRLKKAVLNPSFDFSEPKNQISPPNKKRGLGR</sequence>
<name>A0A227NLC4_9FLAO</name>
<comment type="caution">
    <text evidence="2">The sequence shown here is derived from an EMBL/GenBank/DDBJ whole genome shotgun (WGS) entry which is preliminary data.</text>
</comment>
<protein>
    <recommendedName>
        <fullName evidence="4">Nucleotidyltransferase</fullName>
    </recommendedName>
</protein>
<dbReference type="RefSeq" id="WP_089481702.1">
    <property type="nucleotide sequence ID" value="NZ_MUGS01000064.1"/>
</dbReference>
<organism evidence="2 3">
    <name type="scientific">Flavobacterium araucananum</name>
    <dbReference type="NCBI Taxonomy" id="946678"/>
    <lineage>
        <taxon>Bacteria</taxon>
        <taxon>Pseudomonadati</taxon>
        <taxon>Bacteroidota</taxon>
        <taxon>Flavobacteriia</taxon>
        <taxon>Flavobacteriales</taxon>
        <taxon>Flavobacteriaceae</taxon>
        <taxon>Flavobacterium</taxon>
    </lineage>
</organism>
<dbReference type="Pfam" id="PF08843">
    <property type="entry name" value="AbiEii"/>
    <property type="match status" value="2"/>
</dbReference>
<keyword evidence="3" id="KW-1185">Reference proteome</keyword>
<dbReference type="EMBL" id="MUGS01000064">
    <property type="protein sequence ID" value="OXE98653.1"/>
    <property type="molecule type" value="Genomic_DNA"/>
</dbReference>
<dbReference type="InterPro" id="IPR014942">
    <property type="entry name" value="AbiEii"/>
</dbReference>
<accession>A0A227NLC4</accession>
<dbReference type="Proteomes" id="UP000214684">
    <property type="component" value="Unassembled WGS sequence"/>
</dbReference>